<feature type="region of interest" description="Disordered" evidence="2">
    <location>
        <begin position="194"/>
        <end position="233"/>
    </location>
</feature>
<feature type="compositionally biased region" description="Polar residues" evidence="2">
    <location>
        <begin position="272"/>
        <end position="281"/>
    </location>
</feature>
<dbReference type="Pfam" id="PF02136">
    <property type="entry name" value="NTF2"/>
    <property type="match status" value="1"/>
</dbReference>
<feature type="compositionally biased region" description="Polar residues" evidence="2">
    <location>
        <begin position="220"/>
        <end position="233"/>
    </location>
</feature>
<feature type="compositionally biased region" description="Polar residues" evidence="2">
    <location>
        <begin position="477"/>
        <end position="490"/>
    </location>
</feature>
<dbReference type="SUPFAM" id="SSF54427">
    <property type="entry name" value="NTF2-like"/>
    <property type="match status" value="1"/>
</dbReference>
<feature type="region of interest" description="Disordered" evidence="2">
    <location>
        <begin position="799"/>
        <end position="855"/>
    </location>
</feature>
<feature type="compositionally biased region" description="Basic and acidic residues" evidence="2">
    <location>
        <begin position="584"/>
        <end position="596"/>
    </location>
</feature>
<sequence length="855" mass="93947">MLTFESSQLQGQRNIIEKLTSLPFQKVQHRISTLDAQPASENGDVLVMVTGELLIDEEQNPQRYSQVFHLIPENGPKRSKSTSPDTFESPQVPNTRPSRTVGASPIPNVPSTRPKKAHEQSVSCTVPNIDHKPSSENSDLPIPSVPKSRPKAPKASYCDRQGSEESLSKPTTGTIVAERDEVSSVGQHVFHAGSESQVNLLSDDDTAEKQPSLSIPIENEGNTEQLGTKAQSIISDELKRETEYEIQEEKADQENKQALDLGEKSNEFLALQNETSVNPASKQKELESTKSLDDSKNEYSFGSSDSSMADEDITYAKKDDDESKSIGKVPSEEEPQNDQTGLLKEKTSTEEPLTASVIDNAEYSCIADAESRRGVPPSTEEILPESDIKHTEEPAEESIEEPLSSLFTANSESVKDQAAQNFPSTAEESKSEKQVLVSQTEADTSFDVAKNSSTVSLDEPIKKEEHTNKEENYEPQGLQNDGKTKNTPSVPASRPKVHEKETPVVPTTRPKHVSINSSEDTTESASASTVNKKPPPRPKKPSSRIAQFQEMLEQQQKQDLGLFNKPKPKSPAKRPTFTNEIPEPNEKSIGADDSEKQYPVNRLNSNFAESLNGMIGVGLPGMAFGAGSYEAIRKVKAVASSLSNEDEAESGGTVETDEVNAKDAKGDIRRARAKGPRGRKLPGSLKKVVEVNDLTLGNKFSVQVFDIWTLRTDLKTCKDDTDGPKHLGLEESESTYSGKGLNEDEIDLTRVNTEQDTSVREDANQRENERESVLADASETTPEGLLVDADSNKLNEIEEKKEEIVEEQEGKNGAKDEEEEIEEEKVHFGATDQGKQEEENSNNDNISIVDAYLVE</sequence>
<organism evidence="4 5">
    <name type="scientific">Pichia kudriavzevii</name>
    <name type="common">Yeast</name>
    <name type="synonym">Issatchenkia orientalis</name>
    <dbReference type="NCBI Taxonomy" id="4909"/>
    <lineage>
        <taxon>Eukaryota</taxon>
        <taxon>Fungi</taxon>
        <taxon>Dikarya</taxon>
        <taxon>Ascomycota</taxon>
        <taxon>Saccharomycotina</taxon>
        <taxon>Pichiomycetes</taxon>
        <taxon>Pichiales</taxon>
        <taxon>Pichiaceae</taxon>
        <taxon>Pichia</taxon>
    </lineage>
</organism>
<accession>A0A1Z8JU19</accession>
<feature type="compositionally biased region" description="Basic and acidic residues" evidence="2">
    <location>
        <begin position="314"/>
        <end position="325"/>
    </location>
</feature>
<dbReference type="InterPro" id="IPR002075">
    <property type="entry name" value="NTF2_dom"/>
</dbReference>
<dbReference type="InterPro" id="IPR018222">
    <property type="entry name" value="Nuclear_transport_factor_2_euk"/>
</dbReference>
<feature type="compositionally biased region" description="Basic and acidic residues" evidence="2">
    <location>
        <begin position="719"/>
        <end position="729"/>
    </location>
</feature>
<feature type="compositionally biased region" description="Basic and acidic residues" evidence="2">
    <location>
        <begin position="245"/>
        <end position="266"/>
    </location>
</feature>
<comment type="caution">
    <text evidence="4">The sequence shown here is derived from an EMBL/GenBank/DDBJ whole genome shotgun (WGS) entry which is preliminary data.</text>
</comment>
<dbReference type="PANTHER" id="PTHR12612">
    <property type="entry name" value="NUCLEAR TRANSPORT FACTOR 2"/>
    <property type="match status" value="1"/>
</dbReference>
<feature type="compositionally biased region" description="Basic and acidic residues" evidence="2">
    <location>
        <begin position="282"/>
        <end position="297"/>
    </location>
</feature>
<feature type="domain" description="NTF2" evidence="3">
    <location>
        <begin position="1"/>
        <end position="89"/>
    </location>
</feature>
<name>A0A1Z8JU19_PICKU</name>
<evidence type="ECO:0000259" key="3">
    <source>
        <dbReference type="PROSITE" id="PS50177"/>
    </source>
</evidence>
<dbReference type="PROSITE" id="PS50177">
    <property type="entry name" value="NTF2_DOMAIN"/>
    <property type="match status" value="1"/>
</dbReference>
<dbReference type="Proteomes" id="UP000195871">
    <property type="component" value="Unassembled WGS sequence"/>
</dbReference>
<evidence type="ECO:0000313" key="5">
    <source>
        <dbReference type="Proteomes" id="UP000195871"/>
    </source>
</evidence>
<feature type="compositionally biased region" description="Low complexity" evidence="2">
    <location>
        <begin position="517"/>
        <end position="529"/>
    </location>
</feature>
<dbReference type="AlphaFoldDB" id="A0A1Z8JU19"/>
<feature type="compositionally biased region" description="Polar residues" evidence="2">
    <location>
        <begin position="407"/>
        <end position="426"/>
    </location>
</feature>
<protein>
    <recommendedName>
        <fullName evidence="1">Nuclear transport factor 2</fullName>
    </recommendedName>
</protein>
<feature type="compositionally biased region" description="Basic and acidic residues" evidence="2">
    <location>
        <begin position="799"/>
        <end position="815"/>
    </location>
</feature>
<feature type="compositionally biased region" description="Basic and acidic residues" evidence="2">
    <location>
        <begin position="757"/>
        <end position="773"/>
    </location>
</feature>
<dbReference type="InterPro" id="IPR045875">
    <property type="entry name" value="NTF2"/>
</dbReference>
<proteinExistence type="predicted"/>
<feature type="compositionally biased region" description="Low complexity" evidence="2">
    <location>
        <begin position="543"/>
        <end position="558"/>
    </location>
</feature>
<evidence type="ECO:0000313" key="4">
    <source>
        <dbReference type="EMBL" id="OUT24059.1"/>
    </source>
</evidence>
<feature type="region of interest" description="Disordered" evidence="2">
    <location>
        <begin position="245"/>
        <end position="596"/>
    </location>
</feature>
<dbReference type="EMBL" id="NHMM01000001">
    <property type="protein sequence ID" value="OUT24059.1"/>
    <property type="molecule type" value="Genomic_DNA"/>
</dbReference>
<evidence type="ECO:0000256" key="2">
    <source>
        <dbReference type="SAM" id="MobiDB-lite"/>
    </source>
</evidence>
<feature type="region of interest" description="Disordered" evidence="2">
    <location>
        <begin position="72"/>
        <end position="173"/>
    </location>
</feature>
<evidence type="ECO:0000256" key="1">
    <source>
        <dbReference type="ARBA" id="ARBA00026247"/>
    </source>
</evidence>
<feature type="compositionally biased region" description="Polar residues" evidence="2">
    <location>
        <begin position="298"/>
        <end position="307"/>
    </location>
</feature>
<dbReference type="CDD" id="cd00780">
    <property type="entry name" value="NTF2"/>
    <property type="match status" value="1"/>
</dbReference>
<reference evidence="4 5" key="1">
    <citation type="submission" date="2017-05" db="EMBL/GenBank/DDBJ databases">
        <title>The Genome Sequence of Candida krusei Ckrusei653.</title>
        <authorList>
            <person name="Cuomo C."/>
            <person name="Forche A."/>
            <person name="Young S."/>
            <person name="Abouelleil A."/>
            <person name="Cao P."/>
            <person name="Chapman S."/>
            <person name="Cusick C."/>
            <person name="Shea T."/>
            <person name="Nusbaum C."/>
            <person name="Birren B."/>
        </authorList>
    </citation>
    <scope>NUCLEOTIDE SEQUENCE [LARGE SCALE GENOMIC DNA]</scope>
    <source>
        <strain evidence="4 5">Ckrusei653</strain>
    </source>
</reference>
<gene>
    <name evidence="4" type="ORF">CAS74_000442</name>
</gene>
<feature type="compositionally biased region" description="Polar residues" evidence="2">
    <location>
        <begin position="81"/>
        <end position="98"/>
    </location>
</feature>
<feature type="region of interest" description="Disordered" evidence="2">
    <location>
        <begin position="719"/>
        <end position="782"/>
    </location>
</feature>
<dbReference type="GO" id="GO:0006913">
    <property type="term" value="P:nucleocytoplasmic transport"/>
    <property type="evidence" value="ECO:0007669"/>
    <property type="project" value="InterPro"/>
</dbReference>
<dbReference type="Gene3D" id="3.10.450.50">
    <property type="match status" value="1"/>
</dbReference>
<feature type="compositionally biased region" description="Basic and acidic residues" evidence="2">
    <location>
        <begin position="459"/>
        <end position="472"/>
    </location>
</feature>
<dbReference type="InterPro" id="IPR032710">
    <property type="entry name" value="NTF2-like_dom_sf"/>
</dbReference>
<dbReference type="VEuPathDB" id="FungiDB:C5L36_0C04280"/>